<proteinExistence type="predicted"/>
<protein>
    <submittedName>
        <fullName evidence="3">Cupin domain-containing protein</fullName>
    </submittedName>
</protein>
<dbReference type="SUPFAM" id="SSF51182">
    <property type="entry name" value="RmlC-like cupins"/>
    <property type="match status" value="1"/>
</dbReference>
<feature type="signal peptide" evidence="1">
    <location>
        <begin position="1"/>
        <end position="27"/>
    </location>
</feature>
<dbReference type="InterPro" id="IPR013096">
    <property type="entry name" value="Cupin_2"/>
</dbReference>
<accession>A0ABV9C231</accession>
<keyword evidence="4" id="KW-1185">Reference proteome</keyword>
<evidence type="ECO:0000313" key="4">
    <source>
        <dbReference type="Proteomes" id="UP001595961"/>
    </source>
</evidence>
<dbReference type="EMBL" id="JBHSGA010000017">
    <property type="protein sequence ID" value="MFC4526963.1"/>
    <property type="molecule type" value="Genomic_DNA"/>
</dbReference>
<evidence type="ECO:0000256" key="1">
    <source>
        <dbReference type="SAM" id="SignalP"/>
    </source>
</evidence>
<dbReference type="CDD" id="cd02234">
    <property type="entry name" value="cupin_BLR7677-like"/>
    <property type="match status" value="1"/>
</dbReference>
<reference evidence="4" key="1">
    <citation type="journal article" date="2019" name="Int. J. Syst. Evol. Microbiol.">
        <title>The Global Catalogue of Microorganisms (GCM) 10K type strain sequencing project: providing services to taxonomists for standard genome sequencing and annotation.</title>
        <authorList>
            <consortium name="The Broad Institute Genomics Platform"/>
            <consortium name="The Broad Institute Genome Sequencing Center for Infectious Disease"/>
            <person name="Wu L."/>
            <person name="Ma J."/>
        </authorList>
    </citation>
    <scope>NUCLEOTIDE SEQUENCE [LARGE SCALE GENOMIC DNA]</scope>
    <source>
        <strain evidence="4">CCM 4481</strain>
    </source>
</reference>
<organism evidence="3 4">
    <name type="scientific">Dyella halodurans</name>
    <dbReference type="NCBI Taxonomy" id="1920171"/>
    <lineage>
        <taxon>Bacteria</taxon>
        <taxon>Pseudomonadati</taxon>
        <taxon>Pseudomonadota</taxon>
        <taxon>Gammaproteobacteria</taxon>
        <taxon>Lysobacterales</taxon>
        <taxon>Rhodanobacteraceae</taxon>
        <taxon>Dyella</taxon>
    </lineage>
</organism>
<dbReference type="Pfam" id="PF07883">
    <property type="entry name" value="Cupin_2"/>
    <property type="match status" value="1"/>
</dbReference>
<dbReference type="InterPro" id="IPR011051">
    <property type="entry name" value="RmlC_Cupin_sf"/>
</dbReference>
<evidence type="ECO:0000313" key="3">
    <source>
        <dbReference type="EMBL" id="MFC4526963.1"/>
    </source>
</evidence>
<dbReference type="PANTHER" id="PTHR38599">
    <property type="entry name" value="CUPIN DOMAIN PROTEIN (AFU_ORTHOLOGUE AFUA_3G13620)"/>
    <property type="match status" value="1"/>
</dbReference>
<dbReference type="Gene3D" id="2.60.120.10">
    <property type="entry name" value="Jelly Rolls"/>
    <property type="match status" value="1"/>
</dbReference>
<sequence>MNTYLSRAASAFLAGAVALGVAGAVYAHGDEEHVQPLMKQSLADVPGKHVMMATVTLAPGQSAAPHLHPGSIFAYVLDGSVVSQLEGQAPRTYKTGDSWYEAPRVHHLMTRNPSETQPATLLVWAIVGENEPIKLPLAQVSGLSPPLPSLATH</sequence>
<name>A0ABV9C231_9GAMM</name>
<evidence type="ECO:0000259" key="2">
    <source>
        <dbReference type="Pfam" id="PF07883"/>
    </source>
</evidence>
<dbReference type="InterPro" id="IPR014710">
    <property type="entry name" value="RmlC-like_jellyroll"/>
</dbReference>
<dbReference type="RefSeq" id="WP_266148862.1">
    <property type="nucleotide sequence ID" value="NZ_CP064028.1"/>
</dbReference>
<feature type="domain" description="Cupin type-2" evidence="2">
    <location>
        <begin position="54"/>
        <end position="123"/>
    </location>
</feature>
<dbReference type="PANTHER" id="PTHR38599:SF1">
    <property type="entry name" value="CUPIN DOMAIN PROTEIN (AFU_ORTHOLOGUE AFUA_3G13620)"/>
    <property type="match status" value="1"/>
</dbReference>
<keyword evidence="1" id="KW-0732">Signal</keyword>
<feature type="chain" id="PRO_5045731240" evidence="1">
    <location>
        <begin position="28"/>
        <end position="153"/>
    </location>
</feature>
<gene>
    <name evidence="3" type="ORF">ACFO5W_10010</name>
</gene>
<comment type="caution">
    <text evidence="3">The sequence shown here is derived from an EMBL/GenBank/DDBJ whole genome shotgun (WGS) entry which is preliminary data.</text>
</comment>
<dbReference type="Proteomes" id="UP001595961">
    <property type="component" value="Unassembled WGS sequence"/>
</dbReference>